<dbReference type="Proteomes" id="UP000472372">
    <property type="component" value="Chromosome 5"/>
</dbReference>
<sequence>MASDDKSVYLGVWTDWSHGSVKGLTYTTTLQQGGLLVAFLALFVTFTGTCFWTIVSFTIHQMLSRQAPQNATYHQRQAILRNSGTSGAAAWKFFLLTWAWRKTNWGASVKTTLLPFMVSLISFCAFAAAGIFSSQVATSRGGQVLLVGDKCASYNTSLITPQNQGSFQSWIASSIRSSANYESSCYSGNASTYSCNNFVKKKLPFTSTSGIPCPFPGKNMCRAPNQGLRMDTGFLDSHDDLGMNAPPSERFLYRAFYDCAPVNTEAYTKWNKSSTLWTMRSFLGTDVQGCGRVRGCSQQYTYNLYDTYHLGSYKLRTNNLYDTQGENDTSSWQPIPELQVPNADISAFWLEQLGIWYFSPVKDPWFAAEHGSNKSTPVGPKKYYDAGEKVVNALVCAQQYQFCNPSKELCTAPMGSSASAASAASNLFTNSTNEDRFMWNLRAVFNQIGFTEIANILKEGALLASDFTTPLGQFGLPDNQWELELKHWFGIMLAALQGSIVNQASGPSIPEAAPFHSAPMTAGERAACSNQKIRSDSYTSFNVLGLILIFSIGSLIMLISACLPSLTARMRRKKPFASIEWDTNDTLQLQRLAHEAVGAGDWVGTRDDYPRTQQGDLLAVLDTSDPKHPRLKVPPKVNSPIDEEQGSTQVEDSIHSSLLSVEIPRVSMELSQRFSGRLN</sequence>
<evidence type="ECO:0008006" key="3">
    <source>
        <dbReference type="Google" id="ProtNLM"/>
    </source>
</evidence>
<organism evidence="1 2">
    <name type="scientific">Pyrenophora teres f. teres</name>
    <dbReference type="NCBI Taxonomy" id="97479"/>
    <lineage>
        <taxon>Eukaryota</taxon>
        <taxon>Fungi</taxon>
        <taxon>Dikarya</taxon>
        <taxon>Ascomycota</taxon>
        <taxon>Pezizomycotina</taxon>
        <taxon>Dothideomycetes</taxon>
        <taxon>Pleosporomycetidae</taxon>
        <taxon>Pleosporales</taxon>
        <taxon>Pleosporineae</taxon>
        <taxon>Pleosporaceae</taxon>
        <taxon>Pyrenophora</taxon>
    </lineage>
</organism>
<protein>
    <recommendedName>
        <fullName evidence="3">DUF3176 domain containing protein</fullName>
    </recommendedName>
</protein>
<dbReference type="EMBL" id="HG992981">
    <property type="protein sequence ID" value="CAE7175025.1"/>
    <property type="molecule type" value="Genomic_DNA"/>
</dbReference>
<dbReference type="AlphaFoldDB" id="A0A6S6W2I6"/>
<name>A0A6S6W2I6_9PLEO</name>
<accession>A0A6S6W2I6</accession>
<evidence type="ECO:0000313" key="1">
    <source>
        <dbReference type="EMBL" id="CAE7175025.1"/>
    </source>
</evidence>
<reference evidence="1" key="1">
    <citation type="submission" date="2021-02" db="EMBL/GenBank/DDBJ databases">
        <authorList>
            <person name="Syme A R."/>
            <person name="Syme A R."/>
            <person name="Moolhuijzen P."/>
        </authorList>
    </citation>
    <scope>NUCLEOTIDE SEQUENCE</scope>
    <source>
        <strain evidence="1">W1-1</strain>
    </source>
</reference>
<gene>
    <name evidence="1" type="ORF">PTTW11_05734</name>
</gene>
<evidence type="ECO:0000313" key="2">
    <source>
        <dbReference type="Proteomes" id="UP000472372"/>
    </source>
</evidence>
<proteinExistence type="predicted"/>